<dbReference type="Gene3D" id="2.30.30.1150">
    <property type="match status" value="1"/>
</dbReference>
<name>A0ABN7W4K9_GIGMA</name>
<keyword evidence="2" id="KW-0479">Metal-binding</keyword>
<evidence type="ECO:0000259" key="7">
    <source>
        <dbReference type="PROSITE" id="PS50016"/>
    </source>
</evidence>
<dbReference type="InterPro" id="IPR001965">
    <property type="entry name" value="Znf_PHD"/>
</dbReference>
<evidence type="ECO:0000256" key="3">
    <source>
        <dbReference type="ARBA" id="ARBA00022771"/>
    </source>
</evidence>
<feature type="non-terminal residue" evidence="8">
    <location>
        <position position="1"/>
    </location>
</feature>
<evidence type="ECO:0000313" key="9">
    <source>
        <dbReference type="Proteomes" id="UP000789901"/>
    </source>
</evidence>
<feature type="region of interest" description="Disordered" evidence="6">
    <location>
        <begin position="126"/>
        <end position="159"/>
    </location>
</feature>
<dbReference type="PANTHER" id="PTHR45915:SF2">
    <property type="entry name" value="TOUTATIS, ISOFORM E"/>
    <property type="match status" value="1"/>
</dbReference>
<evidence type="ECO:0000256" key="6">
    <source>
        <dbReference type="SAM" id="MobiDB-lite"/>
    </source>
</evidence>
<evidence type="ECO:0000313" key="8">
    <source>
        <dbReference type="EMBL" id="CAG8815700.1"/>
    </source>
</evidence>
<gene>
    <name evidence="8" type="ORF">GMARGA_LOCUS26356</name>
</gene>
<evidence type="ECO:0000256" key="1">
    <source>
        <dbReference type="ARBA" id="ARBA00004123"/>
    </source>
</evidence>
<keyword evidence="3 5" id="KW-0863">Zinc-finger</keyword>
<dbReference type="PROSITE" id="PS50016">
    <property type="entry name" value="ZF_PHD_2"/>
    <property type="match status" value="1"/>
</dbReference>
<dbReference type="EMBL" id="CAJVQB010030539">
    <property type="protein sequence ID" value="CAG8815700.1"/>
    <property type="molecule type" value="Genomic_DNA"/>
</dbReference>
<evidence type="ECO:0000256" key="4">
    <source>
        <dbReference type="ARBA" id="ARBA00022833"/>
    </source>
</evidence>
<organism evidence="8 9">
    <name type="scientific">Gigaspora margarita</name>
    <dbReference type="NCBI Taxonomy" id="4874"/>
    <lineage>
        <taxon>Eukaryota</taxon>
        <taxon>Fungi</taxon>
        <taxon>Fungi incertae sedis</taxon>
        <taxon>Mucoromycota</taxon>
        <taxon>Glomeromycotina</taxon>
        <taxon>Glomeromycetes</taxon>
        <taxon>Diversisporales</taxon>
        <taxon>Gigasporaceae</taxon>
        <taxon>Gigaspora</taxon>
    </lineage>
</organism>
<feature type="domain" description="PHD-type" evidence="7">
    <location>
        <begin position="221"/>
        <end position="277"/>
    </location>
</feature>
<feature type="compositionally biased region" description="Polar residues" evidence="6">
    <location>
        <begin position="328"/>
        <end position="344"/>
    </location>
</feature>
<keyword evidence="9" id="KW-1185">Reference proteome</keyword>
<comment type="subcellular location">
    <subcellularLocation>
        <location evidence="1">Nucleus</location>
    </subcellularLocation>
</comment>
<reference evidence="8 9" key="1">
    <citation type="submission" date="2021-06" db="EMBL/GenBank/DDBJ databases">
        <authorList>
            <person name="Kallberg Y."/>
            <person name="Tangrot J."/>
            <person name="Rosling A."/>
        </authorList>
    </citation>
    <scope>NUCLEOTIDE SEQUENCE [LARGE SCALE GENOMIC DNA]</scope>
    <source>
        <strain evidence="8 9">120-4 pot B 10/14</strain>
    </source>
</reference>
<dbReference type="SUPFAM" id="SSF57903">
    <property type="entry name" value="FYVE/PHD zinc finger"/>
    <property type="match status" value="1"/>
</dbReference>
<dbReference type="Pfam" id="PF00628">
    <property type="entry name" value="PHD"/>
    <property type="match status" value="1"/>
</dbReference>
<dbReference type="InterPro" id="IPR011011">
    <property type="entry name" value="Znf_FYVE_PHD"/>
</dbReference>
<dbReference type="InterPro" id="IPR019787">
    <property type="entry name" value="Znf_PHD-finger"/>
</dbReference>
<feature type="region of interest" description="Disordered" evidence="6">
    <location>
        <begin position="282"/>
        <end position="344"/>
    </location>
</feature>
<proteinExistence type="predicted"/>
<feature type="compositionally biased region" description="Basic residues" evidence="6">
    <location>
        <begin position="282"/>
        <end position="297"/>
    </location>
</feature>
<sequence length="666" mass="76618">MLNNIEAVTENNEIINLAVKLIWNATEKSVSSVIFNGETVIVLSQDRSHSIIVDLNETDSVIIKGKTYRKIIEEESQEESDKLMHDVQTNENNTLNLDQEVMNRAEKLSNGTVVKTTQPINKIFKSSKKTENVQSTPKYQDKVDNYEPENNEDLGSNEGSMTSDLNIVFRMFEQTNLKKNVTYAKDIDSIHDSDNHEEDLDLSNDNSPGWSECEDCYGNKKELCEYCGCSVCKWKGDRGHILLCDGPCNKNFHTRCLKPPLTRIPTGNWYCKDCESENSNKSKRKMRQSAKKNKRLKSKSDKKYKAQKDTSDSAKKKTVNCSKKRETFSNSLEKSTPRDSSINNRVKSANIPIVVVEEDECFSSRQQTNEIENVPATHSDIQQLKKKIPVTQSSDIQESFTLVDSSRSSISFHSVNEGLVEEDNISNEYTRKNNLIVTEHEQIPTNESNSELVNDNSSNEINNSQLILSNIQETDSQSNTEPSKDNIKKYFDIQIEGKPKPIIVVDEPIDKIFEKIQKEFEAFLLKVDNINNDFEEEVDIRCQIRNICKKISDSETNYNHFRVKYLYSLCELVRILYELTKKVKELKKDNKFSISRFIDEIDQETGETVKARVYKIISAEASVETIKGILQTNRFNRKLFMDMVQKKFIEILDYDPGISFFMLLQY</sequence>
<comment type="caution">
    <text evidence="8">The sequence shown here is derived from an EMBL/GenBank/DDBJ whole genome shotgun (WGS) entry which is preliminary data.</text>
</comment>
<feature type="compositionally biased region" description="Basic and acidic residues" evidence="6">
    <location>
        <begin position="298"/>
        <end position="315"/>
    </location>
</feature>
<protein>
    <submittedName>
        <fullName evidence="8">39226_t:CDS:1</fullName>
    </submittedName>
</protein>
<dbReference type="Proteomes" id="UP000789901">
    <property type="component" value="Unassembled WGS sequence"/>
</dbReference>
<keyword evidence="4" id="KW-0862">Zinc</keyword>
<evidence type="ECO:0000256" key="5">
    <source>
        <dbReference type="PROSITE-ProRule" id="PRU00146"/>
    </source>
</evidence>
<evidence type="ECO:0000256" key="2">
    <source>
        <dbReference type="ARBA" id="ARBA00022723"/>
    </source>
</evidence>
<accession>A0ABN7W4K9</accession>
<dbReference type="SMART" id="SM00249">
    <property type="entry name" value="PHD"/>
    <property type="match status" value="1"/>
</dbReference>
<dbReference type="PANTHER" id="PTHR45915">
    <property type="entry name" value="TRANSCRIPTION INTERMEDIARY FACTOR"/>
    <property type="match status" value="1"/>
</dbReference>